<organism evidence="2 3">
    <name type="scientific">Elysia marginata</name>
    <dbReference type="NCBI Taxonomy" id="1093978"/>
    <lineage>
        <taxon>Eukaryota</taxon>
        <taxon>Metazoa</taxon>
        <taxon>Spiralia</taxon>
        <taxon>Lophotrochozoa</taxon>
        <taxon>Mollusca</taxon>
        <taxon>Gastropoda</taxon>
        <taxon>Heterobranchia</taxon>
        <taxon>Euthyneura</taxon>
        <taxon>Panpulmonata</taxon>
        <taxon>Sacoglossa</taxon>
        <taxon>Placobranchoidea</taxon>
        <taxon>Plakobranchidae</taxon>
        <taxon>Elysia</taxon>
    </lineage>
</organism>
<gene>
    <name evidence="2" type="ORF">ElyMa_003365300</name>
</gene>
<dbReference type="EMBL" id="BMAT01006931">
    <property type="protein sequence ID" value="GFS22477.1"/>
    <property type="molecule type" value="Genomic_DNA"/>
</dbReference>
<dbReference type="Proteomes" id="UP000762676">
    <property type="component" value="Unassembled WGS sequence"/>
</dbReference>
<feature type="region of interest" description="Disordered" evidence="1">
    <location>
        <begin position="57"/>
        <end position="104"/>
    </location>
</feature>
<comment type="caution">
    <text evidence="2">The sequence shown here is derived from an EMBL/GenBank/DDBJ whole genome shotgun (WGS) entry which is preliminary data.</text>
</comment>
<sequence length="104" mass="11067">MTEVFGRKLNSENTIDSILIIAKEVLKVEEERYVFKQQHVKMCRWLLLLMLLDDDGDGGGNGGGGGDDDNGDDDDDDDDDDGGGGGGGGDGDGGDDENLPQIDY</sequence>
<accession>A0AAV4JLQ5</accession>
<name>A0AAV4JLQ5_9GAST</name>
<evidence type="ECO:0000256" key="1">
    <source>
        <dbReference type="SAM" id="MobiDB-lite"/>
    </source>
</evidence>
<feature type="compositionally biased region" description="Acidic residues" evidence="1">
    <location>
        <begin position="66"/>
        <end position="82"/>
    </location>
</feature>
<reference evidence="2 3" key="1">
    <citation type="journal article" date="2021" name="Elife">
        <title>Chloroplast acquisition without the gene transfer in kleptoplastic sea slugs, Plakobranchus ocellatus.</title>
        <authorList>
            <person name="Maeda T."/>
            <person name="Takahashi S."/>
            <person name="Yoshida T."/>
            <person name="Shimamura S."/>
            <person name="Takaki Y."/>
            <person name="Nagai Y."/>
            <person name="Toyoda A."/>
            <person name="Suzuki Y."/>
            <person name="Arimoto A."/>
            <person name="Ishii H."/>
            <person name="Satoh N."/>
            <person name="Nishiyama T."/>
            <person name="Hasebe M."/>
            <person name="Maruyama T."/>
            <person name="Minagawa J."/>
            <person name="Obokata J."/>
            <person name="Shigenobu S."/>
        </authorList>
    </citation>
    <scope>NUCLEOTIDE SEQUENCE [LARGE SCALE GENOMIC DNA]</scope>
</reference>
<dbReference type="AlphaFoldDB" id="A0AAV4JLQ5"/>
<evidence type="ECO:0000313" key="3">
    <source>
        <dbReference type="Proteomes" id="UP000762676"/>
    </source>
</evidence>
<proteinExistence type="predicted"/>
<protein>
    <submittedName>
        <fullName evidence="2">Uncharacterized protein</fullName>
    </submittedName>
</protein>
<evidence type="ECO:0000313" key="2">
    <source>
        <dbReference type="EMBL" id="GFS22477.1"/>
    </source>
</evidence>
<keyword evidence="3" id="KW-1185">Reference proteome</keyword>